<dbReference type="InterPro" id="IPR008915">
    <property type="entry name" value="Peptidase_M50"/>
</dbReference>
<evidence type="ECO:0000256" key="1">
    <source>
        <dbReference type="ARBA" id="ARBA00001947"/>
    </source>
</evidence>
<protein>
    <submittedName>
        <fullName evidence="12">Unannotated protein</fullName>
    </submittedName>
</protein>
<comment type="cofactor">
    <cofactor evidence="1">
        <name>Zn(2+)</name>
        <dbReference type="ChEBI" id="CHEBI:29105"/>
    </cofactor>
</comment>
<proteinExistence type="predicted"/>
<feature type="transmembrane region" description="Helical" evidence="10">
    <location>
        <begin position="35"/>
        <end position="51"/>
    </location>
</feature>
<dbReference type="SUPFAM" id="SSF50156">
    <property type="entry name" value="PDZ domain-like"/>
    <property type="match status" value="1"/>
</dbReference>
<feature type="domain" description="PDZ" evidence="11">
    <location>
        <begin position="144"/>
        <end position="226"/>
    </location>
</feature>
<name>A0A6J6GBX6_9ZZZZ</name>
<dbReference type="Pfam" id="PF17820">
    <property type="entry name" value="PDZ_6"/>
    <property type="match status" value="1"/>
</dbReference>
<evidence type="ECO:0000259" key="11">
    <source>
        <dbReference type="SMART" id="SM00228"/>
    </source>
</evidence>
<dbReference type="PANTHER" id="PTHR42837">
    <property type="entry name" value="REGULATOR OF SIGMA-E PROTEASE RSEP"/>
    <property type="match status" value="1"/>
</dbReference>
<evidence type="ECO:0000256" key="8">
    <source>
        <dbReference type="ARBA" id="ARBA00023049"/>
    </source>
</evidence>
<dbReference type="GO" id="GO:0004222">
    <property type="term" value="F:metalloendopeptidase activity"/>
    <property type="evidence" value="ECO:0007669"/>
    <property type="project" value="InterPro"/>
</dbReference>
<keyword evidence="5" id="KW-0378">Hydrolase</keyword>
<evidence type="ECO:0000256" key="7">
    <source>
        <dbReference type="ARBA" id="ARBA00022989"/>
    </source>
</evidence>
<keyword evidence="9 10" id="KW-0472">Membrane</keyword>
<feature type="transmembrane region" description="Helical" evidence="10">
    <location>
        <begin position="405"/>
        <end position="426"/>
    </location>
</feature>
<dbReference type="InterPro" id="IPR001478">
    <property type="entry name" value="PDZ"/>
</dbReference>
<feature type="transmembrane region" description="Helical" evidence="10">
    <location>
        <begin position="6"/>
        <end position="23"/>
    </location>
</feature>
<dbReference type="EMBL" id="CAEZUE010000113">
    <property type="protein sequence ID" value="CAB4597033.1"/>
    <property type="molecule type" value="Genomic_DNA"/>
</dbReference>
<reference evidence="12" key="1">
    <citation type="submission" date="2020-05" db="EMBL/GenBank/DDBJ databases">
        <authorList>
            <person name="Chiriac C."/>
            <person name="Salcher M."/>
            <person name="Ghai R."/>
            <person name="Kavagutti S V."/>
        </authorList>
    </citation>
    <scope>NUCLEOTIDE SEQUENCE</scope>
</reference>
<keyword evidence="4 10" id="KW-0812">Transmembrane</keyword>
<dbReference type="CDD" id="cd06163">
    <property type="entry name" value="S2P-M50_PDZ_RseP-like"/>
    <property type="match status" value="1"/>
</dbReference>
<dbReference type="InterPro" id="IPR041489">
    <property type="entry name" value="PDZ_6"/>
</dbReference>
<evidence type="ECO:0000256" key="5">
    <source>
        <dbReference type="ARBA" id="ARBA00022801"/>
    </source>
</evidence>
<organism evidence="12">
    <name type="scientific">freshwater metagenome</name>
    <dbReference type="NCBI Taxonomy" id="449393"/>
    <lineage>
        <taxon>unclassified sequences</taxon>
        <taxon>metagenomes</taxon>
        <taxon>ecological metagenomes</taxon>
    </lineage>
</organism>
<evidence type="ECO:0000313" key="12">
    <source>
        <dbReference type="EMBL" id="CAB4597033.1"/>
    </source>
</evidence>
<dbReference type="Gene3D" id="2.30.42.10">
    <property type="match status" value="1"/>
</dbReference>
<evidence type="ECO:0000256" key="2">
    <source>
        <dbReference type="ARBA" id="ARBA00004141"/>
    </source>
</evidence>
<accession>A0A6J6GBX6</accession>
<dbReference type="AlphaFoldDB" id="A0A6J6GBX6"/>
<keyword evidence="8" id="KW-0482">Metalloprotease</keyword>
<keyword evidence="3" id="KW-0645">Protease</keyword>
<dbReference type="PANTHER" id="PTHR42837:SF2">
    <property type="entry name" value="MEMBRANE METALLOPROTEASE ARASP2, CHLOROPLASTIC-RELATED"/>
    <property type="match status" value="1"/>
</dbReference>
<gene>
    <name evidence="12" type="ORF">UFOPK1788_00853</name>
</gene>
<comment type="subcellular location">
    <subcellularLocation>
        <location evidence="2">Membrane</location>
        <topology evidence="2">Multi-pass membrane protein</topology>
    </subcellularLocation>
</comment>
<dbReference type="InterPro" id="IPR004387">
    <property type="entry name" value="Pept_M50_Zn"/>
</dbReference>
<evidence type="ECO:0000256" key="10">
    <source>
        <dbReference type="SAM" id="Phobius"/>
    </source>
</evidence>
<evidence type="ECO:0000256" key="4">
    <source>
        <dbReference type="ARBA" id="ARBA00022692"/>
    </source>
</evidence>
<dbReference type="GO" id="GO:0016020">
    <property type="term" value="C:membrane"/>
    <property type="evidence" value="ECO:0007669"/>
    <property type="project" value="UniProtKB-SubCell"/>
</dbReference>
<feature type="transmembrane region" description="Helical" evidence="10">
    <location>
        <begin position="346"/>
        <end position="366"/>
    </location>
</feature>
<sequence length="436" mass="45730">MDVLLSVLGILAIAVGIGISIGLHEFGHFYPARKFGIFVGQFMVGFGPTLWSRKFGETEFGIKAIPLGGYVSLSGMYPTTASTSRGFVWFRRLVQDARDASAETVTDESRVFFRLATWKRIVIMLGGPVMNLIIAAILYVLIFSGFGVMTASTTIGYVAECVKPVTATDQTCSASDTPSPAAAAGITPGDVVVAIGGESVSSWEAGTAIIRESANTPLVFDLERAGKPLSVTVTPLPTERYDIDDSGNVVLDANGDPGIVTVGYVGVGPESVREQQSPIVALGFLGGNIVDVGRIIIDLPNRMTQVWDAAFGTAERDINGPVSVVGVGRIAGEVASVDGLDWASRISGLLGILASLNVALFVFNLVPLLPLDGGHIAIAVIDSVRNRIAALRGKPKPPPLDTAKLVPVTIVATVILIGMSALLIYADIVKPITLGL</sequence>
<dbReference type="SMART" id="SM00228">
    <property type="entry name" value="PDZ"/>
    <property type="match status" value="1"/>
</dbReference>
<dbReference type="Pfam" id="PF02163">
    <property type="entry name" value="Peptidase_M50"/>
    <property type="match status" value="1"/>
</dbReference>
<feature type="transmembrane region" description="Helical" evidence="10">
    <location>
        <begin position="121"/>
        <end position="142"/>
    </location>
</feature>
<dbReference type="InterPro" id="IPR036034">
    <property type="entry name" value="PDZ_sf"/>
</dbReference>
<dbReference type="GO" id="GO:0006508">
    <property type="term" value="P:proteolysis"/>
    <property type="evidence" value="ECO:0007669"/>
    <property type="project" value="UniProtKB-KW"/>
</dbReference>
<evidence type="ECO:0000256" key="3">
    <source>
        <dbReference type="ARBA" id="ARBA00022670"/>
    </source>
</evidence>
<keyword evidence="6" id="KW-0862">Zinc</keyword>
<dbReference type="CDD" id="cd23081">
    <property type="entry name" value="cpPDZ_EcRseP-like"/>
    <property type="match status" value="1"/>
</dbReference>
<keyword evidence="7 10" id="KW-1133">Transmembrane helix</keyword>
<evidence type="ECO:0000256" key="6">
    <source>
        <dbReference type="ARBA" id="ARBA00022833"/>
    </source>
</evidence>
<evidence type="ECO:0000256" key="9">
    <source>
        <dbReference type="ARBA" id="ARBA00023136"/>
    </source>
</evidence>